<name>A0AA88EH40_FICCA</name>
<feature type="region of interest" description="Disordered" evidence="1">
    <location>
        <begin position="116"/>
        <end position="141"/>
    </location>
</feature>
<dbReference type="Pfam" id="PF03732">
    <property type="entry name" value="Retrotrans_gag"/>
    <property type="match status" value="1"/>
</dbReference>
<organism evidence="3 4">
    <name type="scientific">Ficus carica</name>
    <name type="common">Common fig</name>
    <dbReference type="NCBI Taxonomy" id="3494"/>
    <lineage>
        <taxon>Eukaryota</taxon>
        <taxon>Viridiplantae</taxon>
        <taxon>Streptophyta</taxon>
        <taxon>Embryophyta</taxon>
        <taxon>Tracheophyta</taxon>
        <taxon>Spermatophyta</taxon>
        <taxon>Magnoliopsida</taxon>
        <taxon>eudicotyledons</taxon>
        <taxon>Gunneridae</taxon>
        <taxon>Pentapetalae</taxon>
        <taxon>rosids</taxon>
        <taxon>fabids</taxon>
        <taxon>Rosales</taxon>
        <taxon>Moraceae</taxon>
        <taxon>Ficeae</taxon>
        <taxon>Ficus</taxon>
    </lineage>
</organism>
<evidence type="ECO:0000256" key="1">
    <source>
        <dbReference type="SAM" id="MobiDB-lite"/>
    </source>
</evidence>
<evidence type="ECO:0000259" key="2">
    <source>
        <dbReference type="Pfam" id="PF03732"/>
    </source>
</evidence>
<dbReference type="EMBL" id="BTGU01013645">
    <property type="protein sequence ID" value="GMN74867.1"/>
    <property type="molecule type" value="Genomic_DNA"/>
</dbReference>
<dbReference type="AlphaFoldDB" id="A0AA88EH40"/>
<feature type="compositionally biased region" description="Polar residues" evidence="1">
    <location>
        <begin position="55"/>
        <end position="69"/>
    </location>
</feature>
<dbReference type="PANTHER" id="PTHR33223">
    <property type="entry name" value="CCHC-TYPE DOMAIN-CONTAINING PROTEIN"/>
    <property type="match status" value="1"/>
</dbReference>
<protein>
    <recommendedName>
        <fullName evidence="2">Retrotransposon gag domain-containing protein</fullName>
    </recommendedName>
</protein>
<evidence type="ECO:0000313" key="3">
    <source>
        <dbReference type="EMBL" id="GMN74867.1"/>
    </source>
</evidence>
<evidence type="ECO:0000313" key="4">
    <source>
        <dbReference type="Proteomes" id="UP001187192"/>
    </source>
</evidence>
<feature type="domain" description="Retrotransposon gag" evidence="2">
    <location>
        <begin position="216"/>
        <end position="308"/>
    </location>
</feature>
<feature type="region of interest" description="Disordered" evidence="1">
    <location>
        <begin position="55"/>
        <end position="85"/>
    </location>
</feature>
<keyword evidence="4" id="KW-1185">Reference proteome</keyword>
<dbReference type="InterPro" id="IPR005162">
    <property type="entry name" value="Retrotrans_gag_dom"/>
</dbReference>
<sequence>MENISAENQILKNQLMSINSQATYSYYYPYFGYSTGASAGGWNPATSQHPQCVNTGGWRPSTSHDLQGTNAGGLPQATPHQQRASRATYNPVAPMQPPFIPGDIPVVNEWRAHQRHTASGSEERRWITPTQRSTPDVPAPTACPIPQGPMNVEDMMRSIMSEEMRTLEAQMEHRFSFQLHRATTSTPRFDDLARDYKHVVQSTNIPTDILDDMMCKLFAQSLKGVALRWFCNLPPESIDSFDELSLEFMRSYSVHIQSGKTTKDLWGVIQGPHESLRAYIKRFSKAISEISGLDDGTAREALKKGLRHKSLFKNEICGRYPPTKMPCIEQRDSSNLRRRTSE</sequence>
<dbReference type="Proteomes" id="UP001187192">
    <property type="component" value="Unassembled WGS sequence"/>
</dbReference>
<dbReference type="PANTHER" id="PTHR33223:SF8">
    <property type="entry name" value="OS04G0172440 PROTEIN"/>
    <property type="match status" value="1"/>
</dbReference>
<gene>
    <name evidence="3" type="ORF">TIFTF001_053934</name>
</gene>
<proteinExistence type="predicted"/>
<accession>A0AA88EH40</accession>
<comment type="caution">
    <text evidence="3">The sequence shown here is derived from an EMBL/GenBank/DDBJ whole genome shotgun (WGS) entry which is preliminary data.</text>
</comment>
<reference evidence="3" key="1">
    <citation type="submission" date="2023-07" db="EMBL/GenBank/DDBJ databases">
        <title>draft genome sequence of fig (Ficus carica).</title>
        <authorList>
            <person name="Takahashi T."/>
            <person name="Nishimura K."/>
        </authorList>
    </citation>
    <scope>NUCLEOTIDE SEQUENCE</scope>
</reference>